<feature type="transmembrane region" description="Helical" evidence="13">
    <location>
        <begin position="56"/>
        <end position="75"/>
    </location>
</feature>
<keyword evidence="10" id="KW-0921">Nickel transport</keyword>
<keyword evidence="7 13" id="KW-0812">Transmembrane</keyword>
<keyword evidence="8 13" id="KW-1133">Transmembrane helix</keyword>
<feature type="transmembrane region" description="Helical" evidence="13">
    <location>
        <begin position="262"/>
        <end position="282"/>
    </location>
</feature>
<feature type="transmembrane region" description="Helical" evidence="13">
    <location>
        <begin position="228"/>
        <end position="250"/>
    </location>
</feature>
<keyword evidence="3" id="KW-0171">Cobalt transport</keyword>
<evidence type="ECO:0000256" key="3">
    <source>
        <dbReference type="ARBA" id="ARBA00022426"/>
    </source>
</evidence>
<keyword evidence="9" id="KW-0406">Ion transport</keyword>
<feature type="transmembrane region" description="Helical" evidence="13">
    <location>
        <begin position="303"/>
        <end position="321"/>
    </location>
</feature>
<keyword evidence="4 13" id="KW-0813">Transport</keyword>
<feature type="region of interest" description="Disordered" evidence="14">
    <location>
        <begin position="172"/>
        <end position="205"/>
    </location>
</feature>
<dbReference type="InterPro" id="IPR011541">
    <property type="entry name" value="Ni/Co_transpt_high_affinity"/>
</dbReference>
<evidence type="ECO:0000313" key="16">
    <source>
        <dbReference type="Proteomes" id="UP001597353"/>
    </source>
</evidence>
<evidence type="ECO:0000256" key="13">
    <source>
        <dbReference type="RuleBase" id="RU362101"/>
    </source>
</evidence>
<evidence type="ECO:0000256" key="5">
    <source>
        <dbReference type="ARBA" id="ARBA00022475"/>
    </source>
</evidence>
<keyword evidence="6" id="KW-0533">Nickel</keyword>
<dbReference type="PANTHER" id="PTHR40659">
    <property type="entry name" value="NICKEL/COBALT EFFLUX SYSTEM RCNA"/>
    <property type="match status" value="1"/>
</dbReference>
<accession>A0ABW4S714</accession>
<dbReference type="RefSeq" id="WP_390261819.1">
    <property type="nucleotide sequence ID" value="NZ_JBHUGH010000009.1"/>
</dbReference>
<evidence type="ECO:0000256" key="9">
    <source>
        <dbReference type="ARBA" id="ARBA00023065"/>
    </source>
</evidence>
<evidence type="ECO:0000256" key="4">
    <source>
        <dbReference type="ARBA" id="ARBA00022448"/>
    </source>
</evidence>
<protein>
    <recommendedName>
        <fullName evidence="13">Nickel/cobalt efflux system</fullName>
    </recommendedName>
</protein>
<evidence type="ECO:0000256" key="6">
    <source>
        <dbReference type="ARBA" id="ARBA00022596"/>
    </source>
</evidence>
<evidence type="ECO:0000256" key="7">
    <source>
        <dbReference type="ARBA" id="ARBA00022692"/>
    </source>
</evidence>
<evidence type="ECO:0000256" key="12">
    <source>
        <dbReference type="ARBA" id="ARBA00023285"/>
    </source>
</evidence>
<keyword evidence="16" id="KW-1185">Reference proteome</keyword>
<evidence type="ECO:0000256" key="2">
    <source>
        <dbReference type="ARBA" id="ARBA00004651"/>
    </source>
</evidence>
<dbReference type="EMBL" id="JBHUGH010000009">
    <property type="protein sequence ID" value="MFD1912888.1"/>
    <property type="molecule type" value="Genomic_DNA"/>
</dbReference>
<proteinExistence type="inferred from homology"/>
<evidence type="ECO:0000256" key="8">
    <source>
        <dbReference type="ARBA" id="ARBA00022989"/>
    </source>
</evidence>
<reference evidence="16" key="1">
    <citation type="journal article" date="2019" name="Int. J. Syst. Evol. Microbiol.">
        <title>The Global Catalogue of Microorganisms (GCM) 10K type strain sequencing project: providing services to taxonomists for standard genome sequencing and annotation.</title>
        <authorList>
            <consortium name="The Broad Institute Genomics Platform"/>
            <consortium name="The Broad Institute Genome Sequencing Center for Infectious Disease"/>
            <person name="Wu L."/>
            <person name="Ma J."/>
        </authorList>
    </citation>
    <scope>NUCLEOTIDE SEQUENCE [LARGE SCALE GENOMIC DNA]</scope>
    <source>
        <strain evidence="16">CGMCC 4.7242</strain>
    </source>
</reference>
<keyword evidence="5" id="KW-1003">Cell membrane</keyword>
<feature type="transmembrane region" description="Helical" evidence="13">
    <location>
        <begin position="96"/>
        <end position="125"/>
    </location>
</feature>
<evidence type="ECO:0000256" key="11">
    <source>
        <dbReference type="ARBA" id="ARBA00023136"/>
    </source>
</evidence>
<organism evidence="15 16">
    <name type="scientific">Halodurantibacterium flavum</name>
    <dbReference type="NCBI Taxonomy" id="1382802"/>
    <lineage>
        <taxon>Bacteria</taxon>
        <taxon>Pseudomonadati</taxon>
        <taxon>Pseudomonadota</taxon>
        <taxon>Alphaproteobacteria</taxon>
        <taxon>Rhodobacterales</taxon>
        <taxon>Paracoccaceae</taxon>
        <taxon>Halodurantibacterium</taxon>
    </lineage>
</organism>
<evidence type="ECO:0000256" key="1">
    <source>
        <dbReference type="ARBA" id="ARBA00002510"/>
    </source>
</evidence>
<evidence type="ECO:0000313" key="15">
    <source>
        <dbReference type="EMBL" id="MFD1912888.1"/>
    </source>
</evidence>
<keyword evidence="12" id="KW-0170">Cobalt</keyword>
<feature type="compositionally biased region" description="Basic residues" evidence="14">
    <location>
        <begin position="173"/>
        <end position="197"/>
    </location>
</feature>
<comment type="function">
    <text evidence="1">Efflux system for nickel and cobalt.</text>
</comment>
<comment type="caution">
    <text evidence="15">The sequence shown here is derived from an EMBL/GenBank/DDBJ whole genome shotgun (WGS) entry which is preliminary data.</text>
</comment>
<dbReference type="Pfam" id="PF03824">
    <property type="entry name" value="NicO"/>
    <property type="match status" value="1"/>
</dbReference>
<name>A0ABW4S714_9RHOB</name>
<dbReference type="PANTHER" id="PTHR40659:SF1">
    <property type="entry name" value="NICKEL_COBALT EFFLUX SYSTEM RCNA"/>
    <property type="match status" value="1"/>
</dbReference>
<comment type="subcellular location">
    <subcellularLocation>
        <location evidence="2 13">Cell membrane</location>
        <topology evidence="2 13">Multi-pass membrane protein</topology>
    </subcellularLocation>
</comment>
<feature type="transmembrane region" description="Helical" evidence="13">
    <location>
        <begin position="137"/>
        <end position="155"/>
    </location>
</feature>
<gene>
    <name evidence="15" type="ORF">ACFSGJ_11770</name>
</gene>
<comment type="similarity">
    <text evidence="13">Belongs to the NiCoT transporter (TC 2.A.52) family.</text>
</comment>
<evidence type="ECO:0000256" key="10">
    <source>
        <dbReference type="ARBA" id="ARBA00023112"/>
    </source>
</evidence>
<keyword evidence="11 13" id="KW-0472">Membrane</keyword>
<dbReference type="Proteomes" id="UP001597353">
    <property type="component" value="Unassembled WGS sequence"/>
</dbReference>
<evidence type="ECO:0000256" key="14">
    <source>
        <dbReference type="SAM" id="MobiDB-lite"/>
    </source>
</evidence>
<sequence>MRRVIPTLALALGLAAVLLWATGAFDPLASRAAEWQRQFQNAMADGLRSLRAGETGALMALMSLCFAYGFFHAVGPGHGKMLIGGYGVASRQRLGPMLIIALLSSLAQATTAVVLVYGGVAILGWTREQLVGTAEGPMTALGYAAVAAIGMWLAWRGARGLVRLRSATPLAHGRGHSHAGHGHHSHNQVHGHDHGHHHHDDGHCETCGHRHGPTMQEVEALRGWRDGAALIAGIALRPCTGALFLLILTWRMGLEGAGIAGAYVMGLGTATVTLAVAGLAVLARDGALQWMDRAGRLRAAFPLLELAAGATVAVAAGALLLRTL</sequence>
<dbReference type="InterPro" id="IPR051224">
    <property type="entry name" value="NiCoT_RcnA"/>
</dbReference>